<protein>
    <submittedName>
        <fullName evidence="3">Alpha-1,2-fucosyltransferase</fullName>
    </submittedName>
</protein>
<accession>A0ABW3WBD4</accession>
<name>A0ABW3WBD4_9RHOO</name>
<keyword evidence="2" id="KW-0808">Transferase</keyword>
<sequence length="290" mass="32958">MTDRVLIAIVKGGLGNQLFIYATARALALKTGRSLYLDAVRGYVADDFGRSYRLNRFGIDAALMPESWRVAPDLRHPRAKLIRALNKFIPKKWRFYVAERSDTRPGELLKHGCKAKRVTLLGYWQDEAYFTDCASRLREELCPPTPDSSAVRARGERFRGVESVFLHVRRHRYSPLLDVGYYQKAVDKACAELLNPVFVIFGDDIEWVVNNVDFRGASYEPQDYDGGDELTDLWLMTRCRHAIIANSSFSWWAAWLGGAAGSERRVWAPSRSGLPLKRAEGWEPVEAEPA</sequence>
<dbReference type="InterPro" id="IPR002516">
    <property type="entry name" value="Glyco_trans_11"/>
</dbReference>
<dbReference type="PANTHER" id="PTHR11927:SF9">
    <property type="entry name" value="L-FUCOSYLTRANSFERASE"/>
    <property type="match status" value="1"/>
</dbReference>
<reference evidence="4" key="1">
    <citation type="journal article" date="2019" name="Int. J. Syst. Evol. Microbiol.">
        <title>The Global Catalogue of Microorganisms (GCM) 10K type strain sequencing project: providing services to taxonomists for standard genome sequencing and annotation.</title>
        <authorList>
            <consortium name="The Broad Institute Genomics Platform"/>
            <consortium name="The Broad Institute Genome Sequencing Center for Infectious Disease"/>
            <person name="Wu L."/>
            <person name="Ma J."/>
        </authorList>
    </citation>
    <scope>NUCLEOTIDE SEQUENCE [LARGE SCALE GENOMIC DNA]</scope>
    <source>
        <strain evidence="4">CCUG 48884</strain>
    </source>
</reference>
<dbReference type="Proteomes" id="UP001597158">
    <property type="component" value="Unassembled WGS sequence"/>
</dbReference>
<evidence type="ECO:0000256" key="1">
    <source>
        <dbReference type="ARBA" id="ARBA00022676"/>
    </source>
</evidence>
<dbReference type="CDD" id="cd11301">
    <property type="entry name" value="Fut1_Fut2_like"/>
    <property type="match status" value="1"/>
</dbReference>
<evidence type="ECO:0000313" key="3">
    <source>
        <dbReference type="EMBL" id="MFD1263101.1"/>
    </source>
</evidence>
<dbReference type="PANTHER" id="PTHR11927">
    <property type="entry name" value="GALACTOSIDE 2-L-FUCOSYLTRANSFERASE"/>
    <property type="match status" value="1"/>
</dbReference>
<gene>
    <name evidence="3" type="ORF">ACFQ4M_05850</name>
</gene>
<dbReference type="Pfam" id="PF01531">
    <property type="entry name" value="Glyco_transf_11"/>
    <property type="match status" value="1"/>
</dbReference>
<dbReference type="EMBL" id="JBHTMC010000010">
    <property type="protein sequence ID" value="MFD1263101.1"/>
    <property type="molecule type" value="Genomic_DNA"/>
</dbReference>
<evidence type="ECO:0000313" key="4">
    <source>
        <dbReference type="Proteomes" id="UP001597158"/>
    </source>
</evidence>
<comment type="caution">
    <text evidence="3">The sequence shown here is derived from an EMBL/GenBank/DDBJ whole genome shotgun (WGS) entry which is preliminary data.</text>
</comment>
<organism evidence="3 4">
    <name type="scientific">Thauera mechernichensis</name>
    <dbReference type="NCBI Taxonomy" id="82788"/>
    <lineage>
        <taxon>Bacteria</taxon>
        <taxon>Pseudomonadati</taxon>
        <taxon>Pseudomonadota</taxon>
        <taxon>Betaproteobacteria</taxon>
        <taxon>Rhodocyclales</taxon>
        <taxon>Zoogloeaceae</taxon>
        <taxon>Thauera</taxon>
    </lineage>
</organism>
<keyword evidence="1" id="KW-0328">Glycosyltransferase</keyword>
<keyword evidence="4" id="KW-1185">Reference proteome</keyword>
<dbReference type="RefSeq" id="WP_083491484.1">
    <property type="nucleotide sequence ID" value="NZ_JARQZE010000010.1"/>
</dbReference>
<proteinExistence type="predicted"/>
<evidence type="ECO:0000256" key="2">
    <source>
        <dbReference type="ARBA" id="ARBA00022679"/>
    </source>
</evidence>